<dbReference type="GO" id="GO:0061617">
    <property type="term" value="C:MICOS complex"/>
    <property type="evidence" value="ECO:0007669"/>
    <property type="project" value="UniProtKB-UniRule"/>
</dbReference>
<comment type="subcellular location">
    <subcellularLocation>
        <location evidence="1">Mitochondrion inner membrane</location>
    </subcellularLocation>
</comment>
<evidence type="ECO:0000313" key="5">
    <source>
        <dbReference type="Proteomes" id="UP000504638"/>
    </source>
</evidence>
<feature type="signal peptide" evidence="3">
    <location>
        <begin position="1"/>
        <end position="24"/>
    </location>
</feature>
<dbReference type="InterPro" id="IPR019166">
    <property type="entry name" value="MIC26/MIC27"/>
</dbReference>
<comment type="function">
    <text evidence="1">Component of the MICOS complex, a large protein complex of the mitochondrial inner membrane that plays crucial roles in the maintenance of crista junctions, inner membrane architecture, and formation of contact sites to the outer membrane.</text>
</comment>
<feature type="chain" id="PRO_5044631717" description="MICOS complex subunit" evidence="3">
    <location>
        <begin position="25"/>
        <end position="248"/>
    </location>
</feature>
<dbReference type="InterPro" id="IPR033181">
    <property type="entry name" value="Mic26_fungi"/>
</dbReference>
<gene>
    <name evidence="4 6" type="ORF">P152DRAFT_474896</name>
</gene>
<dbReference type="PANTHER" id="PTHR28268:SF1">
    <property type="entry name" value="MICOS SUBUNIT MIC26"/>
    <property type="match status" value="1"/>
</dbReference>
<keyword evidence="3" id="KW-0732">Signal</keyword>
<dbReference type="Pfam" id="PF09769">
    <property type="entry name" value="ApoO"/>
    <property type="match status" value="1"/>
</dbReference>
<keyword evidence="1" id="KW-0472">Membrane</keyword>
<evidence type="ECO:0000313" key="6">
    <source>
        <dbReference type="RefSeq" id="XP_033532927.1"/>
    </source>
</evidence>
<dbReference type="EMBL" id="ML975162">
    <property type="protein sequence ID" value="KAF1811296.1"/>
    <property type="molecule type" value="Genomic_DNA"/>
</dbReference>
<sequence>MAASFVLRPKFLVRAAVLSAGAFAATGQTAHAEEASGSPSQLTGLPRKPIYDDDLPTESAAPSLIHAEPFSPSTKRGPTPTDRLASYVKEVRLQLYNGASATEDYTNKTLTSALNMENTIATTIASLAPPQGSQERLVPGLLTVLLSVMGSSILARNRNIFLRASFPVAVGVGTMSYILPATSRNVEGLVLKWEEKVPGLKEGHEATKERVERFISTGRAHAGMGVAMLEEKIGDGRKAVEEWVSKGR</sequence>
<accession>A0A6G1G043</accession>
<dbReference type="PANTHER" id="PTHR28268">
    <property type="entry name" value="MICOS SUBUNIT MIC26"/>
    <property type="match status" value="1"/>
</dbReference>
<keyword evidence="1" id="KW-0496">Mitochondrion</keyword>
<dbReference type="OrthoDB" id="2399148at2759"/>
<reference evidence="4 6" key="1">
    <citation type="submission" date="2020-01" db="EMBL/GenBank/DDBJ databases">
        <authorList>
            <consortium name="DOE Joint Genome Institute"/>
            <person name="Haridas S."/>
            <person name="Albert R."/>
            <person name="Binder M."/>
            <person name="Bloem J."/>
            <person name="Labutti K."/>
            <person name="Salamov A."/>
            <person name="Andreopoulos B."/>
            <person name="Baker S.E."/>
            <person name="Barry K."/>
            <person name="Bills G."/>
            <person name="Bluhm B.H."/>
            <person name="Cannon C."/>
            <person name="Castanera R."/>
            <person name="Culley D.E."/>
            <person name="Daum C."/>
            <person name="Ezra D."/>
            <person name="Gonzalez J.B."/>
            <person name="Henrissat B."/>
            <person name="Kuo A."/>
            <person name="Liang C."/>
            <person name="Lipzen A."/>
            <person name="Lutzoni F."/>
            <person name="Magnuson J."/>
            <person name="Mondo S."/>
            <person name="Nolan M."/>
            <person name="Ohm R."/>
            <person name="Pangilinan J."/>
            <person name="Park H.-J."/>
            <person name="Ramirez L."/>
            <person name="Alfaro M."/>
            <person name="Sun H."/>
            <person name="Tritt A."/>
            <person name="Yoshinaga Y."/>
            <person name="Zwiers L.-H."/>
            <person name="Turgeon B.G."/>
            <person name="Goodwin S.B."/>
            <person name="Spatafora J.W."/>
            <person name="Crous P.W."/>
            <person name="Grigoriev I.V."/>
        </authorList>
    </citation>
    <scope>NUCLEOTIDE SEQUENCE</scope>
    <source>
        <strain evidence="4 6">CBS 781.70</strain>
    </source>
</reference>
<evidence type="ECO:0000256" key="1">
    <source>
        <dbReference type="RuleBase" id="RU363021"/>
    </source>
</evidence>
<dbReference type="AlphaFoldDB" id="A0A6G1G043"/>
<dbReference type="RefSeq" id="XP_033532927.1">
    <property type="nucleotide sequence ID" value="XM_033681367.1"/>
</dbReference>
<dbReference type="GO" id="GO:0042407">
    <property type="term" value="P:cristae formation"/>
    <property type="evidence" value="ECO:0007669"/>
    <property type="project" value="InterPro"/>
</dbReference>
<name>A0A6G1G043_9PEZI</name>
<dbReference type="GO" id="GO:0044284">
    <property type="term" value="C:mitochondrial crista junction"/>
    <property type="evidence" value="ECO:0007669"/>
    <property type="project" value="TreeGrafter"/>
</dbReference>
<keyword evidence="1" id="KW-0999">Mitochondrion inner membrane</keyword>
<protein>
    <recommendedName>
        <fullName evidence="1">MICOS complex subunit</fullName>
    </recommendedName>
</protein>
<organism evidence="4">
    <name type="scientific">Eremomyces bilateralis CBS 781.70</name>
    <dbReference type="NCBI Taxonomy" id="1392243"/>
    <lineage>
        <taxon>Eukaryota</taxon>
        <taxon>Fungi</taxon>
        <taxon>Dikarya</taxon>
        <taxon>Ascomycota</taxon>
        <taxon>Pezizomycotina</taxon>
        <taxon>Dothideomycetes</taxon>
        <taxon>Dothideomycetes incertae sedis</taxon>
        <taxon>Eremomycetales</taxon>
        <taxon>Eremomycetaceae</taxon>
        <taxon>Eremomyces</taxon>
    </lineage>
</organism>
<evidence type="ECO:0000256" key="2">
    <source>
        <dbReference type="SAM" id="MobiDB-lite"/>
    </source>
</evidence>
<dbReference type="Proteomes" id="UP000504638">
    <property type="component" value="Unplaced"/>
</dbReference>
<reference evidence="6" key="3">
    <citation type="submission" date="2025-04" db="UniProtKB">
        <authorList>
            <consortium name="RefSeq"/>
        </authorList>
    </citation>
    <scope>IDENTIFICATION</scope>
    <source>
        <strain evidence="6">CBS 781.70</strain>
    </source>
</reference>
<comment type="subunit">
    <text evidence="1">Component of the mitochondrial contact site and cristae organizing system (MICOS) complex.</text>
</comment>
<evidence type="ECO:0000313" key="4">
    <source>
        <dbReference type="EMBL" id="KAF1811296.1"/>
    </source>
</evidence>
<evidence type="ECO:0000256" key="3">
    <source>
        <dbReference type="SAM" id="SignalP"/>
    </source>
</evidence>
<feature type="region of interest" description="Disordered" evidence="2">
    <location>
        <begin position="30"/>
        <end position="57"/>
    </location>
</feature>
<reference evidence="6" key="2">
    <citation type="submission" date="2020-04" db="EMBL/GenBank/DDBJ databases">
        <authorList>
            <consortium name="NCBI Genome Project"/>
        </authorList>
    </citation>
    <scope>NUCLEOTIDE SEQUENCE</scope>
    <source>
        <strain evidence="6">CBS 781.70</strain>
    </source>
</reference>
<proteinExistence type="predicted"/>
<dbReference type="GeneID" id="54421937"/>
<keyword evidence="5" id="KW-1185">Reference proteome</keyword>